<dbReference type="InterPro" id="IPR013154">
    <property type="entry name" value="ADH-like_N"/>
</dbReference>
<feature type="domain" description="Enoyl reductase (ER)" evidence="3">
    <location>
        <begin position="11"/>
        <end position="312"/>
    </location>
</feature>
<dbReference type="GO" id="GO:0070402">
    <property type="term" value="F:NADPH binding"/>
    <property type="evidence" value="ECO:0007669"/>
    <property type="project" value="TreeGrafter"/>
</dbReference>
<dbReference type="Proteomes" id="UP000196573">
    <property type="component" value="Unassembled WGS sequence"/>
</dbReference>
<evidence type="ECO:0000313" key="5">
    <source>
        <dbReference type="Proteomes" id="UP000196573"/>
    </source>
</evidence>
<keyword evidence="2 4" id="KW-0560">Oxidoreductase</keyword>
<evidence type="ECO:0000256" key="2">
    <source>
        <dbReference type="ARBA" id="ARBA00023002"/>
    </source>
</evidence>
<dbReference type="EMBL" id="FWPT01000015">
    <property type="protein sequence ID" value="SMA50715.1"/>
    <property type="molecule type" value="Genomic_DNA"/>
</dbReference>
<dbReference type="AlphaFoldDB" id="A0A1X7AR51"/>
<dbReference type="EC" id="1.1.1.1" evidence="4"/>
<dbReference type="GO" id="GO:0004022">
    <property type="term" value="F:alcohol dehydrogenase (NAD+) activity"/>
    <property type="evidence" value="ECO:0007669"/>
    <property type="project" value="UniProtKB-EC"/>
</dbReference>
<accession>A0A1X7AR51</accession>
<protein>
    <submittedName>
        <fullName evidence="4">Alcohol dehydrogenase</fullName>
        <ecNumber evidence="4">1.1.1.1</ecNumber>
    </submittedName>
</protein>
<dbReference type="Gene3D" id="3.90.180.10">
    <property type="entry name" value="Medium-chain alcohol dehydrogenases, catalytic domain"/>
    <property type="match status" value="1"/>
</dbReference>
<proteinExistence type="predicted"/>
<dbReference type="GO" id="GO:0005829">
    <property type="term" value="C:cytosol"/>
    <property type="evidence" value="ECO:0007669"/>
    <property type="project" value="TreeGrafter"/>
</dbReference>
<evidence type="ECO:0000256" key="1">
    <source>
        <dbReference type="ARBA" id="ARBA00022857"/>
    </source>
</evidence>
<sequence>MGQNTTIAWTYQPETASLASRPQVIPSPGAGELVIDNRAIGINPVDWKLIHANPLNWQQGHIPGVDGAGIVSAVGDGVDQSWLRKRVAYHAALKFDGSFAAYTIVRAERVMVMPESLSFAFAAALPCPMLTAWQAFEKIPHHHGYSVLIAGLGAVNKLLVQMLVQSGLQVDVLSRSVTDYEARTLGIRTIYRDPSEIKLHYFAIYDANSGSHAASLVPLLKANGHIICIQDRIPAPIDPPFTRTISYHEIALGALHDFGDAEDWQHLMHKGEQLMARVADRKLWVEEPVEFDFTEMPEALKHSEDSKHKTVVVREEFCP</sequence>
<organism evidence="4 5">
    <name type="scientific">Parendozoicomonas haliclonae</name>
    <dbReference type="NCBI Taxonomy" id="1960125"/>
    <lineage>
        <taxon>Bacteria</taxon>
        <taxon>Pseudomonadati</taxon>
        <taxon>Pseudomonadota</taxon>
        <taxon>Gammaproteobacteria</taxon>
        <taxon>Oceanospirillales</taxon>
        <taxon>Endozoicomonadaceae</taxon>
        <taxon>Parendozoicomonas</taxon>
    </lineage>
</organism>
<dbReference type="Pfam" id="PF08240">
    <property type="entry name" value="ADH_N"/>
    <property type="match status" value="1"/>
</dbReference>
<dbReference type="InterPro" id="IPR036291">
    <property type="entry name" value="NAD(P)-bd_dom_sf"/>
</dbReference>
<dbReference type="InterPro" id="IPR011032">
    <property type="entry name" value="GroES-like_sf"/>
</dbReference>
<dbReference type="PANTHER" id="PTHR48106:SF13">
    <property type="entry name" value="QUINONE OXIDOREDUCTASE-RELATED"/>
    <property type="match status" value="1"/>
</dbReference>
<name>A0A1X7AR51_9GAMM</name>
<dbReference type="SUPFAM" id="SSF51735">
    <property type="entry name" value="NAD(P)-binding Rossmann-fold domains"/>
    <property type="match status" value="1"/>
</dbReference>
<reference evidence="4 5" key="1">
    <citation type="submission" date="2017-03" db="EMBL/GenBank/DDBJ databases">
        <authorList>
            <person name="Afonso C.L."/>
            <person name="Miller P.J."/>
            <person name="Scott M.A."/>
            <person name="Spackman E."/>
            <person name="Goraichik I."/>
            <person name="Dimitrov K.M."/>
            <person name="Suarez D.L."/>
            <person name="Swayne D.E."/>
        </authorList>
    </citation>
    <scope>NUCLEOTIDE SEQUENCE [LARGE SCALE GENOMIC DNA]</scope>
    <source>
        <strain evidence="4">SB41UT1</strain>
    </source>
</reference>
<dbReference type="GO" id="GO:0035925">
    <property type="term" value="F:mRNA 3'-UTR AU-rich region binding"/>
    <property type="evidence" value="ECO:0007669"/>
    <property type="project" value="TreeGrafter"/>
</dbReference>
<evidence type="ECO:0000313" key="4">
    <source>
        <dbReference type="EMBL" id="SMA50715.1"/>
    </source>
</evidence>
<gene>
    <name evidence="4" type="ORF">EHSB41UT_04532</name>
</gene>
<dbReference type="PANTHER" id="PTHR48106">
    <property type="entry name" value="QUINONE OXIDOREDUCTASE PIG3-RELATED"/>
    <property type="match status" value="1"/>
</dbReference>
<dbReference type="SMART" id="SM00829">
    <property type="entry name" value="PKS_ER"/>
    <property type="match status" value="1"/>
</dbReference>
<dbReference type="GO" id="GO:0003960">
    <property type="term" value="F:quinone reductase (NADPH) activity"/>
    <property type="evidence" value="ECO:0007669"/>
    <property type="project" value="TreeGrafter"/>
</dbReference>
<dbReference type="Gene3D" id="3.40.50.720">
    <property type="entry name" value="NAD(P)-binding Rossmann-like Domain"/>
    <property type="match status" value="1"/>
</dbReference>
<dbReference type="SUPFAM" id="SSF50129">
    <property type="entry name" value="GroES-like"/>
    <property type="match status" value="1"/>
</dbReference>
<dbReference type="OrthoDB" id="9771084at2"/>
<keyword evidence="5" id="KW-1185">Reference proteome</keyword>
<keyword evidence="1" id="KW-0521">NADP</keyword>
<dbReference type="RefSeq" id="WP_087113150.1">
    <property type="nucleotide sequence ID" value="NZ_CBCSCN010000015.1"/>
</dbReference>
<evidence type="ECO:0000259" key="3">
    <source>
        <dbReference type="SMART" id="SM00829"/>
    </source>
</evidence>
<dbReference type="InterPro" id="IPR020843">
    <property type="entry name" value="ER"/>
</dbReference>